<dbReference type="Gene3D" id="1.50.10.100">
    <property type="entry name" value="Chondroitin AC/alginate lyase"/>
    <property type="match status" value="1"/>
</dbReference>
<organism evidence="6 7">
    <name type="scientific">Handelsmanbacteria sp. (strain RIFCSPLOWO2_12_FULL_64_10)</name>
    <dbReference type="NCBI Taxonomy" id="1817868"/>
    <lineage>
        <taxon>Bacteria</taxon>
        <taxon>Candidatus Handelsmaniibacteriota</taxon>
    </lineage>
</organism>
<dbReference type="InterPro" id="IPR012480">
    <property type="entry name" value="Hepar_II_III_C"/>
</dbReference>
<keyword evidence="2" id="KW-0732">Signal</keyword>
<evidence type="ECO:0000256" key="1">
    <source>
        <dbReference type="ARBA" id="ARBA00004418"/>
    </source>
</evidence>
<dbReference type="InterPro" id="IPR008929">
    <property type="entry name" value="Chondroitin_lyas"/>
</dbReference>
<proteinExistence type="predicted"/>
<dbReference type="GO" id="GO:0016829">
    <property type="term" value="F:lyase activity"/>
    <property type="evidence" value="ECO:0007669"/>
    <property type="project" value="UniProtKB-KW"/>
</dbReference>
<keyword evidence="4" id="KW-0456">Lyase</keyword>
<dbReference type="Proteomes" id="UP000178606">
    <property type="component" value="Unassembled WGS sequence"/>
</dbReference>
<accession>A0A1F6D784</accession>
<comment type="subcellular location">
    <subcellularLocation>
        <location evidence="1">Periplasm</location>
    </subcellularLocation>
</comment>
<keyword evidence="3" id="KW-0574">Periplasm</keyword>
<dbReference type="EMBL" id="MFKF01000006">
    <property type="protein sequence ID" value="OGG57245.1"/>
    <property type="molecule type" value="Genomic_DNA"/>
</dbReference>
<dbReference type="SUPFAM" id="SSF48230">
    <property type="entry name" value="Chondroitin AC/alginate lyase"/>
    <property type="match status" value="1"/>
</dbReference>
<evidence type="ECO:0000259" key="5">
    <source>
        <dbReference type="Pfam" id="PF07940"/>
    </source>
</evidence>
<dbReference type="PANTHER" id="PTHR39210:SF1">
    <property type="entry name" value="HEPARIN-SULFATE LYASE"/>
    <property type="match status" value="1"/>
</dbReference>
<dbReference type="Pfam" id="PF07940">
    <property type="entry name" value="Hepar_II_III_C"/>
    <property type="match status" value="1"/>
</dbReference>
<dbReference type="AlphaFoldDB" id="A0A1F6D784"/>
<evidence type="ECO:0000256" key="4">
    <source>
        <dbReference type="ARBA" id="ARBA00023239"/>
    </source>
</evidence>
<gene>
    <name evidence="6" type="ORF">A3F84_13260</name>
</gene>
<evidence type="ECO:0000256" key="2">
    <source>
        <dbReference type="ARBA" id="ARBA00022729"/>
    </source>
</evidence>
<comment type="caution">
    <text evidence="6">The sequence shown here is derived from an EMBL/GenBank/DDBJ whole genome shotgun (WGS) entry which is preliminary data.</text>
</comment>
<dbReference type="PANTHER" id="PTHR39210">
    <property type="entry name" value="HEPARIN-SULFATE LYASE"/>
    <property type="match status" value="1"/>
</dbReference>
<evidence type="ECO:0000313" key="6">
    <source>
        <dbReference type="EMBL" id="OGG57245.1"/>
    </source>
</evidence>
<protein>
    <recommendedName>
        <fullName evidence="5">Heparinase II/III-like C-terminal domain-containing protein</fullName>
    </recommendedName>
</protein>
<evidence type="ECO:0000313" key="7">
    <source>
        <dbReference type="Proteomes" id="UP000178606"/>
    </source>
</evidence>
<sequence>MNLFAPDQVALARQHVAGDPAARKIADGIFSAAEAWLCRDDAVIRDLMPDAKVPRTWTVNYVTGCPAHGSGPEGYRGYAQGGWKHDPFQDKWRVTCGVGGETYPSNDFEAFYRTGMQDRGLLTGPYADDGWGWRAEGSPYRHWFVAYCCEHIWGTVMAGLTALSRAYLLGGDARHAHKALVILDRIAEVYPDMDYATQAMYSVEFSPGYTGKMFNLISETMNARRLCEAVDTVRDAIPSDPAFGPSAEATRAKIERGVIGAAIDGVYRGQVRGNYGMHQEALLTAALASGDRREIDRAVDWVLNQTGEVTPLKEMLTSFDDYIFRDKAAHAEGLNFALHNLIFREGIGWESSPSYCSGWVEHLSNVAVMLERVGVRAWDRPKMRRMLKWAAEMVCLDRFTPAVGDAGSALGGMVQPSAFALRAAYRSTADPLIGELLRRRRAGIDGFESLFERPMAVSPNREGAAQLKRLTEGSRLVGGYGLALLRSGRGKERSAVSLYYGRSATEHAHFDRLTLELFGYDRKLIPDLGYPEHAAEGDTPAVWTKNTAAHATVVVDGRRQDTQAPGRPCAFVAGDGLSLVEVDAPETYHATSEYRRTVALIDLAPDARYVLDLFRVAGGGTHDYSLHGFDGAFSVEDLALSRPQGRGTLAGEKVPYGAIYDDDGLTDPLRKGRSYYTYRGGGYSYLYDVQRGRPSQAWSATWTDMEAGIGLRTTFLPSEEVIVAHGDPPRKPGNPRQLKYVILRNQGDGVASRFAAVIEPFRDDPKVFEVVGMDAGDGVGLRVRHQHGEDRICHGVGPAGTSFSLVRRDPEGQVVRVDLVGPGAVREEGIALTVERGILGRVVAIDDRTSSVEVEIDRESERPHSRNLIGEVALIGNVRRSAAYTITSVEGRGRRYRVGFGEDSFRIGRFVTGAVNPDGSGLSTDTYLYMAAQGYYRGARLADEKGRVWLPVEDVRLSPHRPGSRRDGRIGLVGGHDLSAFAPGRIAYLYDFGPGDSFSVVPHATAVRRPDGTFRVSGSCRAKIQV</sequence>
<evidence type="ECO:0000256" key="3">
    <source>
        <dbReference type="ARBA" id="ARBA00022764"/>
    </source>
</evidence>
<dbReference type="Gene3D" id="2.70.98.70">
    <property type="match status" value="1"/>
</dbReference>
<reference evidence="6 7" key="1">
    <citation type="journal article" date="2016" name="Nat. Commun.">
        <title>Thousands of microbial genomes shed light on interconnected biogeochemical processes in an aquifer system.</title>
        <authorList>
            <person name="Anantharaman K."/>
            <person name="Brown C.T."/>
            <person name="Hug L.A."/>
            <person name="Sharon I."/>
            <person name="Castelle C.J."/>
            <person name="Probst A.J."/>
            <person name="Thomas B.C."/>
            <person name="Singh A."/>
            <person name="Wilkins M.J."/>
            <person name="Karaoz U."/>
            <person name="Brodie E.L."/>
            <person name="Williams K.H."/>
            <person name="Hubbard S.S."/>
            <person name="Banfield J.F."/>
        </authorList>
    </citation>
    <scope>NUCLEOTIDE SEQUENCE [LARGE SCALE GENOMIC DNA]</scope>
    <source>
        <strain evidence="7">RIFCSPLOWO2_12_FULL_64_10</strain>
    </source>
</reference>
<dbReference type="GO" id="GO:0042597">
    <property type="term" value="C:periplasmic space"/>
    <property type="evidence" value="ECO:0007669"/>
    <property type="project" value="UniProtKB-SubCell"/>
</dbReference>
<feature type="domain" description="Heparinase II/III-like C-terminal" evidence="5">
    <location>
        <begin position="481"/>
        <end position="601"/>
    </location>
</feature>
<name>A0A1F6D784_HANXR</name>